<evidence type="ECO:0000313" key="2">
    <source>
        <dbReference type="EMBL" id="KAG0568790.1"/>
    </source>
</evidence>
<organism evidence="2 3">
    <name type="scientific">Ceratodon purpureus</name>
    <name type="common">Fire moss</name>
    <name type="synonym">Dicranum purpureum</name>
    <dbReference type="NCBI Taxonomy" id="3225"/>
    <lineage>
        <taxon>Eukaryota</taxon>
        <taxon>Viridiplantae</taxon>
        <taxon>Streptophyta</taxon>
        <taxon>Embryophyta</taxon>
        <taxon>Bryophyta</taxon>
        <taxon>Bryophytina</taxon>
        <taxon>Bryopsida</taxon>
        <taxon>Dicranidae</taxon>
        <taxon>Pseudoditrichales</taxon>
        <taxon>Ditrichaceae</taxon>
        <taxon>Ceratodon</taxon>
    </lineage>
</organism>
<feature type="compositionally biased region" description="Polar residues" evidence="1">
    <location>
        <begin position="109"/>
        <end position="118"/>
    </location>
</feature>
<keyword evidence="3" id="KW-1185">Reference proteome</keyword>
<dbReference type="AlphaFoldDB" id="A0A8T0HBZ0"/>
<reference evidence="2 3" key="1">
    <citation type="submission" date="2020-06" db="EMBL/GenBank/DDBJ databases">
        <title>WGS assembly of Ceratodon purpureus strain R40.</title>
        <authorList>
            <person name="Carey S.B."/>
            <person name="Jenkins J."/>
            <person name="Shu S."/>
            <person name="Lovell J.T."/>
            <person name="Sreedasyam A."/>
            <person name="Maumus F."/>
            <person name="Tiley G.P."/>
            <person name="Fernandez-Pozo N."/>
            <person name="Barry K."/>
            <person name="Chen C."/>
            <person name="Wang M."/>
            <person name="Lipzen A."/>
            <person name="Daum C."/>
            <person name="Saski C.A."/>
            <person name="Payton A.C."/>
            <person name="Mcbreen J.C."/>
            <person name="Conrad R.E."/>
            <person name="Kollar L.M."/>
            <person name="Olsson S."/>
            <person name="Huttunen S."/>
            <person name="Landis J.B."/>
            <person name="Wickett N.J."/>
            <person name="Johnson M.G."/>
            <person name="Rensing S.A."/>
            <person name="Grimwood J."/>
            <person name="Schmutz J."/>
            <person name="Mcdaniel S.F."/>
        </authorList>
    </citation>
    <scope>NUCLEOTIDE SEQUENCE [LARGE SCALE GENOMIC DNA]</scope>
    <source>
        <strain evidence="2 3">R40</strain>
    </source>
</reference>
<name>A0A8T0HBZ0_CERPU</name>
<evidence type="ECO:0000313" key="3">
    <source>
        <dbReference type="Proteomes" id="UP000822688"/>
    </source>
</evidence>
<evidence type="ECO:0000256" key="1">
    <source>
        <dbReference type="SAM" id="MobiDB-lite"/>
    </source>
</evidence>
<gene>
    <name evidence="2" type="ORF">KC19_6G045700</name>
</gene>
<feature type="compositionally biased region" description="Basic residues" evidence="1">
    <location>
        <begin position="124"/>
        <end position="138"/>
    </location>
</feature>
<sequence>MFPVKTEVRDNTNLEFLQHILADLFLIVLLGWPSHQREDNFLSIARDVPVFSKVPFRCFGHSLSDVTRLIKPQLPHNITPKALNVLQLAILVEYNPRGKSITGLSLSPLRKQQGQPVRSSPCKGHWHGHNVRHPHSHPLIRTSPGRQISNLKNLNPTVTTAHKLHILYYFKPSQILQPHTELQLLSSHQTQAHSNSHLDTDPTDSNLP</sequence>
<feature type="region of interest" description="Disordered" evidence="1">
    <location>
        <begin position="109"/>
        <end position="139"/>
    </location>
</feature>
<protein>
    <submittedName>
        <fullName evidence="2">Uncharacterized protein</fullName>
    </submittedName>
</protein>
<dbReference type="EMBL" id="CM026427">
    <property type="protein sequence ID" value="KAG0568790.1"/>
    <property type="molecule type" value="Genomic_DNA"/>
</dbReference>
<dbReference type="Proteomes" id="UP000822688">
    <property type="component" value="Chromosome 6"/>
</dbReference>
<comment type="caution">
    <text evidence="2">The sequence shown here is derived from an EMBL/GenBank/DDBJ whole genome shotgun (WGS) entry which is preliminary data.</text>
</comment>
<accession>A0A8T0HBZ0</accession>
<proteinExistence type="predicted"/>
<feature type="region of interest" description="Disordered" evidence="1">
    <location>
        <begin position="186"/>
        <end position="208"/>
    </location>
</feature>